<dbReference type="PANTHER" id="PTHR20974">
    <property type="entry name" value="UPF0585 PROTEIN CG18661"/>
    <property type="match status" value="1"/>
</dbReference>
<keyword evidence="2" id="KW-1185">Reference proteome</keyword>
<evidence type="ECO:0000313" key="1">
    <source>
        <dbReference type="EMBL" id="MFC4667725.1"/>
    </source>
</evidence>
<organism evidence="1 2">
    <name type="scientific">Seohaeicola nanhaiensis</name>
    <dbReference type="NCBI Taxonomy" id="1387282"/>
    <lineage>
        <taxon>Bacteria</taxon>
        <taxon>Pseudomonadati</taxon>
        <taxon>Pseudomonadota</taxon>
        <taxon>Alphaproteobacteria</taxon>
        <taxon>Rhodobacterales</taxon>
        <taxon>Roseobacteraceae</taxon>
        <taxon>Seohaeicola</taxon>
    </lineage>
</organism>
<dbReference type="SUPFAM" id="SSF53335">
    <property type="entry name" value="S-adenosyl-L-methionine-dependent methyltransferases"/>
    <property type="match status" value="1"/>
</dbReference>
<dbReference type="Gene3D" id="3.40.50.150">
    <property type="entry name" value="Vaccinia Virus protein VP39"/>
    <property type="match status" value="1"/>
</dbReference>
<name>A0ABV9KBZ9_9RHOB</name>
<sequence length="214" mass="22155">MTRRLPPTASVAEPAGDGRLFAPAAERNAQAIADLLAEVAPATGRALELASGTGQHVAVFAERFPGLRWQPTEIAPERRASIDAYAGGLANVAPAVALDACAPGWGAHWGGQDLVVLVNLLHLMSEPEAAVVLGEAAQALAPGGVFVIYGPFKRGGNLTSPGDEAFHASLVESDPAIGYKDDFDTMDLLQGAGLEMAQVVEMPANNLALVARKV</sequence>
<dbReference type="RefSeq" id="WP_380715956.1">
    <property type="nucleotide sequence ID" value="NZ_JBHSGI010000002.1"/>
</dbReference>
<comment type="caution">
    <text evidence="1">The sequence shown here is derived from an EMBL/GenBank/DDBJ whole genome shotgun (WGS) entry which is preliminary data.</text>
</comment>
<dbReference type="InterPro" id="IPR029063">
    <property type="entry name" value="SAM-dependent_MTases_sf"/>
</dbReference>
<dbReference type="InterPro" id="IPR010342">
    <property type="entry name" value="DUF938"/>
</dbReference>
<proteinExistence type="predicted"/>
<protein>
    <submittedName>
        <fullName evidence="1">DUF938 domain-containing protein</fullName>
    </submittedName>
</protein>
<dbReference type="PANTHER" id="PTHR20974:SF0">
    <property type="entry name" value="UPF0585 PROTEIN CG18661"/>
    <property type="match status" value="1"/>
</dbReference>
<accession>A0ABV9KBZ9</accession>
<dbReference type="EMBL" id="JBHSGI010000002">
    <property type="protein sequence ID" value="MFC4667725.1"/>
    <property type="molecule type" value="Genomic_DNA"/>
</dbReference>
<evidence type="ECO:0000313" key="2">
    <source>
        <dbReference type="Proteomes" id="UP001595973"/>
    </source>
</evidence>
<dbReference type="Proteomes" id="UP001595973">
    <property type="component" value="Unassembled WGS sequence"/>
</dbReference>
<gene>
    <name evidence="1" type="ORF">ACFO5X_04100</name>
</gene>
<dbReference type="Pfam" id="PF06080">
    <property type="entry name" value="DUF938"/>
    <property type="match status" value="1"/>
</dbReference>
<reference evidence="2" key="1">
    <citation type="journal article" date="2019" name="Int. J. Syst. Evol. Microbiol.">
        <title>The Global Catalogue of Microorganisms (GCM) 10K type strain sequencing project: providing services to taxonomists for standard genome sequencing and annotation.</title>
        <authorList>
            <consortium name="The Broad Institute Genomics Platform"/>
            <consortium name="The Broad Institute Genome Sequencing Center for Infectious Disease"/>
            <person name="Wu L."/>
            <person name="Ma J."/>
        </authorList>
    </citation>
    <scope>NUCLEOTIDE SEQUENCE [LARGE SCALE GENOMIC DNA]</scope>
    <source>
        <strain evidence="2">CGMCC 4.7283</strain>
    </source>
</reference>